<organism evidence="1 2">
    <name type="scientific">Gossypium australe</name>
    <dbReference type="NCBI Taxonomy" id="47621"/>
    <lineage>
        <taxon>Eukaryota</taxon>
        <taxon>Viridiplantae</taxon>
        <taxon>Streptophyta</taxon>
        <taxon>Embryophyta</taxon>
        <taxon>Tracheophyta</taxon>
        <taxon>Spermatophyta</taxon>
        <taxon>Magnoliopsida</taxon>
        <taxon>eudicotyledons</taxon>
        <taxon>Gunneridae</taxon>
        <taxon>Pentapetalae</taxon>
        <taxon>rosids</taxon>
        <taxon>malvids</taxon>
        <taxon>Malvales</taxon>
        <taxon>Malvaceae</taxon>
        <taxon>Malvoideae</taxon>
        <taxon>Gossypium</taxon>
    </lineage>
</organism>
<dbReference type="InterPro" id="IPR012337">
    <property type="entry name" value="RNaseH-like_sf"/>
</dbReference>
<keyword evidence="2" id="KW-1185">Reference proteome</keyword>
<dbReference type="SUPFAM" id="SSF53098">
    <property type="entry name" value="Ribonuclease H-like"/>
    <property type="match status" value="1"/>
</dbReference>
<dbReference type="InterPro" id="IPR052035">
    <property type="entry name" value="ZnF_BED_domain_contain"/>
</dbReference>
<name>A0A5B6V4K6_9ROSI</name>
<accession>A0A5B6V4K6</accession>
<reference evidence="2" key="1">
    <citation type="journal article" date="2019" name="Plant Biotechnol. J.">
        <title>Genome sequencing of the Australian wild diploid species Gossypium australe highlights disease resistance and delayed gland morphogenesis.</title>
        <authorList>
            <person name="Cai Y."/>
            <person name="Cai X."/>
            <person name="Wang Q."/>
            <person name="Wang P."/>
            <person name="Zhang Y."/>
            <person name="Cai C."/>
            <person name="Xu Y."/>
            <person name="Wang K."/>
            <person name="Zhou Z."/>
            <person name="Wang C."/>
            <person name="Geng S."/>
            <person name="Li B."/>
            <person name="Dong Q."/>
            <person name="Hou Y."/>
            <person name="Wang H."/>
            <person name="Ai P."/>
            <person name="Liu Z."/>
            <person name="Yi F."/>
            <person name="Sun M."/>
            <person name="An G."/>
            <person name="Cheng J."/>
            <person name="Zhang Y."/>
            <person name="Shi Q."/>
            <person name="Xie Y."/>
            <person name="Shi X."/>
            <person name="Chang Y."/>
            <person name="Huang F."/>
            <person name="Chen Y."/>
            <person name="Hong S."/>
            <person name="Mi L."/>
            <person name="Sun Q."/>
            <person name="Zhang L."/>
            <person name="Zhou B."/>
            <person name="Peng R."/>
            <person name="Zhang X."/>
            <person name="Liu F."/>
        </authorList>
    </citation>
    <scope>NUCLEOTIDE SEQUENCE [LARGE SCALE GENOMIC DNA]</scope>
    <source>
        <strain evidence="2">cv. PA1801</strain>
    </source>
</reference>
<protein>
    <submittedName>
        <fullName evidence="1">Zinc finger BED domain-containing protein RICESLEEPER 2-like</fullName>
    </submittedName>
</protein>
<sequence length="137" mass="15784">MIILHEYPISMVEHYGFKKSFNTLQPRFCYALAPHTAEVLADMLKECIQSWNLDLRLPTITMDNCKTNDAMMDILRGEFPYGSLLLYGQVFHMCCCAHISNLIVQDGLSVVVADSVQRIRDSVMFWATSDKRIQKFE</sequence>
<proteinExistence type="predicted"/>
<dbReference type="EMBL" id="SMMG02000008">
    <property type="protein sequence ID" value="KAA3464087.1"/>
    <property type="molecule type" value="Genomic_DNA"/>
</dbReference>
<gene>
    <name evidence="1" type="ORF">EPI10_008383</name>
</gene>
<comment type="caution">
    <text evidence="1">The sequence shown here is derived from an EMBL/GenBank/DDBJ whole genome shotgun (WGS) entry which is preliminary data.</text>
</comment>
<evidence type="ECO:0000313" key="1">
    <source>
        <dbReference type="EMBL" id="KAA3464087.1"/>
    </source>
</evidence>
<evidence type="ECO:0000313" key="2">
    <source>
        <dbReference type="Proteomes" id="UP000325315"/>
    </source>
</evidence>
<dbReference type="AlphaFoldDB" id="A0A5B6V4K6"/>
<dbReference type="PANTHER" id="PTHR46481:SF11">
    <property type="entry name" value="ZINC FINGER BED DOMAIN-CONTAINING PROTEIN RICESLEEPER 2-LIKE"/>
    <property type="match status" value="1"/>
</dbReference>
<dbReference type="OrthoDB" id="1002332at2759"/>
<dbReference type="PANTHER" id="PTHR46481">
    <property type="entry name" value="ZINC FINGER BED DOMAIN-CONTAINING PROTEIN 4"/>
    <property type="match status" value="1"/>
</dbReference>
<dbReference type="Proteomes" id="UP000325315">
    <property type="component" value="Unassembled WGS sequence"/>
</dbReference>